<evidence type="ECO:0000256" key="5">
    <source>
        <dbReference type="ARBA" id="ARBA00022691"/>
    </source>
</evidence>
<dbReference type="Proteomes" id="UP000467840">
    <property type="component" value="Chromosome 14"/>
</dbReference>
<evidence type="ECO:0000256" key="8">
    <source>
        <dbReference type="ARBA" id="ARBA00032789"/>
    </source>
</evidence>
<dbReference type="Gene3D" id="3.40.50.11840">
    <property type="entry name" value="Diphthamide synthesis DPH1/DPH2 domain 1"/>
    <property type="match status" value="1"/>
</dbReference>
<comment type="caution">
    <text evidence="10">The sequence shown here is derived from an EMBL/GenBank/DDBJ whole genome shotgun (WGS) entry which is preliminary data.</text>
</comment>
<evidence type="ECO:0000256" key="2">
    <source>
        <dbReference type="ARBA" id="ARBA00012221"/>
    </source>
</evidence>
<evidence type="ECO:0000256" key="4">
    <source>
        <dbReference type="ARBA" id="ARBA00022679"/>
    </source>
</evidence>
<reference evidence="10 11" key="1">
    <citation type="journal article" date="2020" name="Mol. Plant">
        <title>The Chromosome-Based Rubber Tree Genome Provides New Insights into Spurge Genome Evolution and Rubber Biosynthesis.</title>
        <authorList>
            <person name="Liu J."/>
            <person name="Shi C."/>
            <person name="Shi C.C."/>
            <person name="Li W."/>
            <person name="Zhang Q.J."/>
            <person name="Zhang Y."/>
            <person name="Li K."/>
            <person name="Lu H.F."/>
            <person name="Shi C."/>
            <person name="Zhu S.T."/>
            <person name="Xiao Z.Y."/>
            <person name="Nan H."/>
            <person name="Yue Y."/>
            <person name="Zhu X.G."/>
            <person name="Wu Y."/>
            <person name="Hong X.N."/>
            <person name="Fan G.Y."/>
            <person name="Tong Y."/>
            <person name="Zhang D."/>
            <person name="Mao C.L."/>
            <person name="Liu Y.L."/>
            <person name="Hao S.J."/>
            <person name="Liu W.Q."/>
            <person name="Lv M.Q."/>
            <person name="Zhang H.B."/>
            <person name="Liu Y."/>
            <person name="Hu-Tang G.R."/>
            <person name="Wang J.P."/>
            <person name="Wang J.H."/>
            <person name="Sun Y.H."/>
            <person name="Ni S.B."/>
            <person name="Chen W.B."/>
            <person name="Zhang X.C."/>
            <person name="Jiao Y.N."/>
            <person name="Eichler E.E."/>
            <person name="Li G.H."/>
            <person name="Liu X."/>
            <person name="Gao L.Z."/>
        </authorList>
    </citation>
    <scope>NUCLEOTIDE SEQUENCE [LARGE SCALE GENOMIC DNA]</scope>
    <source>
        <strain evidence="11">cv. GT1</strain>
        <tissue evidence="10">Leaf</tissue>
    </source>
</reference>
<protein>
    <recommendedName>
        <fullName evidence="3">2-(3-amino-3-carboxypropyl)histidine synthase subunit 1</fullName>
        <ecNumber evidence="2">2.5.1.108</ecNumber>
    </recommendedName>
    <alternativeName>
        <fullName evidence="7">Diphthamide biosynthesis protein 1</fullName>
    </alternativeName>
    <alternativeName>
        <fullName evidence="8">Diphtheria toxin resistance protein 1</fullName>
    </alternativeName>
    <alternativeName>
        <fullName evidence="6">S-adenosyl-L-methionine:L-histidine 3-amino-3-carboxypropyltransferase 1</fullName>
    </alternativeName>
</protein>
<dbReference type="InterPro" id="IPR016435">
    <property type="entry name" value="DPH1/DPH2"/>
</dbReference>
<dbReference type="Pfam" id="PF01866">
    <property type="entry name" value="Diphthamide_syn"/>
    <property type="match status" value="2"/>
</dbReference>
<dbReference type="InterPro" id="IPR042263">
    <property type="entry name" value="DPH1/DPH2_1"/>
</dbReference>
<sequence>MYSLILSDIFTAFAGVTHFFVLGDVTYGAYCVDDLSALALVAGLLIHYGYSCLVPIDATKVPCLYVFVDIKIVVERLISTIKLNLNNKKSIVHAGTVQFASAIREAKPELQKLGLSVLIPQSKPLSAGEILGCTAPRISSKSVIGSFSDMAVIACPRLSIDWGEAFEKPLLTPFEAEIAVGDLPAAKGVKGVGDSLAGDYPMDYYAQDGGEWNSSYLKKATRPIRRNVVSSTSDGAAL</sequence>
<evidence type="ECO:0000256" key="6">
    <source>
        <dbReference type="ARBA" id="ARBA00031690"/>
    </source>
</evidence>
<evidence type="ECO:0000313" key="11">
    <source>
        <dbReference type="Proteomes" id="UP000467840"/>
    </source>
</evidence>
<evidence type="ECO:0000256" key="3">
    <source>
        <dbReference type="ARBA" id="ARBA00021915"/>
    </source>
</evidence>
<accession>A0A6A6MA62</accession>
<dbReference type="EMBL" id="JAAGAX010000006">
    <property type="protein sequence ID" value="KAF2309398.1"/>
    <property type="molecule type" value="Genomic_DNA"/>
</dbReference>
<dbReference type="PANTHER" id="PTHR10762:SF1">
    <property type="entry name" value="2-(3-AMINO-3-CARBOXYPROPYL)HISTIDINE SYNTHASE SUBUNIT 1"/>
    <property type="match status" value="1"/>
</dbReference>
<keyword evidence="11" id="KW-1185">Reference proteome</keyword>
<proteinExistence type="inferred from homology"/>
<organism evidence="10 11">
    <name type="scientific">Hevea brasiliensis</name>
    <name type="common">Para rubber tree</name>
    <name type="synonym">Siphonia brasiliensis</name>
    <dbReference type="NCBI Taxonomy" id="3981"/>
    <lineage>
        <taxon>Eukaryota</taxon>
        <taxon>Viridiplantae</taxon>
        <taxon>Streptophyta</taxon>
        <taxon>Embryophyta</taxon>
        <taxon>Tracheophyta</taxon>
        <taxon>Spermatophyta</taxon>
        <taxon>Magnoliopsida</taxon>
        <taxon>eudicotyledons</taxon>
        <taxon>Gunneridae</taxon>
        <taxon>Pentapetalae</taxon>
        <taxon>rosids</taxon>
        <taxon>fabids</taxon>
        <taxon>Malpighiales</taxon>
        <taxon>Euphorbiaceae</taxon>
        <taxon>Crotonoideae</taxon>
        <taxon>Micrandreae</taxon>
        <taxon>Hevea</taxon>
    </lineage>
</organism>
<dbReference type="InterPro" id="IPR035435">
    <property type="entry name" value="DPH1/DPH2_euk_archaea"/>
</dbReference>
<dbReference type="EC" id="2.5.1.108" evidence="2"/>
<dbReference type="SFLD" id="SFLDS00032">
    <property type="entry name" value="Radical_SAM_3-amino-3-carboxyp"/>
    <property type="match status" value="1"/>
</dbReference>
<evidence type="ECO:0000313" key="10">
    <source>
        <dbReference type="EMBL" id="KAF2309398.1"/>
    </source>
</evidence>
<evidence type="ECO:0000256" key="9">
    <source>
        <dbReference type="ARBA" id="ARBA00048403"/>
    </source>
</evidence>
<dbReference type="PANTHER" id="PTHR10762">
    <property type="entry name" value="DIPHTHAMIDE BIOSYNTHESIS PROTEIN"/>
    <property type="match status" value="1"/>
</dbReference>
<dbReference type="GO" id="GO:0090560">
    <property type="term" value="F:2-(3-amino-3-carboxypropyl)histidine synthase activity"/>
    <property type="evidence" value="ECO:0007669"/>
    <property type="project" value="UniProtKB-EC"/>
</dbReference>
<keyword evidence="4" id="KW-0808">Transferase</keyword>
<comment type="similarity">
    <text evidence="1">Belongs to the DPH1/DPH2 family. DPH1 subfamily.</text>
</comment>
<dbReference type="GO" id="GO:0017183">
    <property type="term" value="P:protein histidyl modification to diphthamide"/>
    <property type="evidence" value="ECO:0007669"/>
    <property type="project" value="InterPro"/>
</dbReference>
<evidence type="ECO:0000256" key="1">
    <source>
        <dbReference type="ARBA" id="ARBA00010173"/>
    </source>
</evidence>
<dbReference type="InterPro" id="IPR042264">
    <property type="entry name" value="DPH1/DPH2_2"/>
</dbReference>
<dbReference type="NCBIfam" id="TIGR00322">
    <property type="entry name" value="diphth2_R"/>
    <property type="match status" value="2"/>
</dbReference>
<comment type="catalytic activity">
    <reaction evidence="9">
        <text>L-histidyl-[translation elongation factor 2] + S-adenosyl-L-methionine = 2-[(3S)-amino-3-carboxypropyl]-L-histidyl-[translation elongation factor 2] + S-methyl-5'-thioadenosine + H(+)</text>
        <dbReference type="Rhea" id="RHEA:36783"/>
        <dbReference type="Rhea" id="RHEA-COMP:9748"/>
        <dbReference type="Rhea" id="RHEA-COMP:9749"/>
        <dbReference type="ChEBI" id="CHEBI:15378"/>
        <dbReference type="ChEBI" id="CHEBI:17509"/>
        <dbReference type="ChEBI" id="CHEBI:29979"/>
        <dbReference type="ChEBI" id="CHEBI:59789"/>
        <dbReference type="ChEBI" id="CHEBI:73995"/>
        <dbReference type="EC" id="2.5.1.108"/>
    </reaction>
</comment>
<dbReference type="PIRSF" id="PIRSF004967">
    <property type="entry name" value="DPH1"/>
    <property type="match status" value="1"/>
</dbReference>
<dbReference type="AlphaFoldDB" id="A0A6A6MA62"/>
<dbReference type="Gene3D" id="3.40.50.11850">
    <property type="entry name" value="Diphthamide synthesis DPH1/DPH2 domain 2"/>
    <property type="match status" value="1"/>
</dbReference>
<evidence type="ECO:0000256" key="7">
    <source>
        <dbReference type="ARBA" id="ARBA00032574"/>
    </source>
</evidence>
<keyword evidence="5" id="KW-0949">S-adenosyl-L-methionine</keyword>
<name>A0A6A6MA62_HEVBR</name>
<gene>
    <name evidence="10" type="ORF">GH714_001926</name>
</gene>